<sequence>MLYLLPALLGALTLFTGCNAFELATATGNEVCKQYNASHVAFDYAFRGTDWVTNPKGAWKCGGSHQSPVDYMTSDYQYVPVNCSASVQLGAPNVSSAGVLNLPQWQIEVLGSFKGNGLAVPVCNGTDVGCLNSPGVQPKYVYATIANYHFHTPSEHTLDGEYLALESHLVTLVSQKDVPACPAAGCLVVWGAWYRISNSQTNNTFLDQIEPYINGSGAGCTALPTDKTINLVDAFPRDRTYVTYSGSLTTPPCTEGVLWVSFQSPLQVSSQQLLAISNAMNNVRDCLHTPQGAACASTGFQADSRMLQDLNGRQLHKFSPPSGYQPS</sequence>
<dbReference type="PANTHER" id="PTHR18952:SF265">
    <property type="entry name" value="CARBONIC ANHYDRASE"/>
    <property type="match status" value="1"/>
</dbReference>
<dbReference type="Proteomes" id="UP001445335">
    <property type="component" value="Unassembled WGS sequence"/>
</dbReference>
<protein>
    <recommendedName>
        <fullName evidence="2">carbonic anhydrase</fullName>
        <ecNumber evidence="2">4.2.1.1</ecNumber>
    </recommendedName>
</protein>
<dbReference type="PROSITE" id="PS51144">
    <property type="entry name" value="ALPHA_CA_2"/>
    <property type="match status" value="1"/>
</dbReference>
<evidence type="ECO:0000313" key="10">
    <source>
        <dbReference type="Proteomes" id="UP001445335"/>
    </source>
</evidence>
<dbReference type="InterPro" id="IPR036398">
    <property type="entry name" value="CA_dom_sf"/>
</dbReference>
<comment type="caution">
    <text evidence="9">The sequence shown here is derived from an EMBL/GenBank/DDBJ whole genome shotgun (WGS) entry which is preliminary data.</text>
</comment>
<evidence type="ECO:0000256" key="5">
    <source>
        <dbReference type="ARBA" id="ARBA00023239"/>
    </source>
</evidence>
<evidence type="ECO:0000256" key="7">
    <source>
        <dbReference type="SAM" id="SignalP"/>
    </source>
</evidence>
<comment type="catalytic activity">
    <reaction evidence="6">
        <text>hydrogencarbonate + H(+) = CO2 + H2O</text>
        <dbReference type="Rhea" id="RHEA:10748"/>
        <dbReference type="ChEBI" id="CHEBI:15377"/>
        <dbReference type="ChEBI" id="CHEBI:15378"/>
        <dbReference type="ChEBI" id="CHEBI:16526"/>
        <dbReference type="ChEBI" id="CHEBI:17544"/>
        <dbReference type="EC" id="4.2.1.1"/>
    </reaction>
</comment>
<evidence type="ECO:0000259" key="8">
    <source>
        <dbReference type="PROSITE" id="PS51144"/>
    </source>
</evidence>
<feature type="chain" id="PRO_5043576038" description="carbonic anhydrase" evidence="7">
    <location>
        <begin position="21"/>
        <end position="327"/>
    </location>
</feature>
<evidence type="ECO:0000256" key="4">
    <source>
        <dbReference type="ARBA" id="ARBA00022833"/>
    </source>
</evidence>
<evidence type="ECO:0000313" key="9">
    <source>
        <dbReference type="EMBL" id="KAK9831416.1"/>
    </source>
</evidence>
<accession>A0AAW1RDQ9</accession>
<dbReference type="CDD" id="cd03124">
    <property type="entry name" value="alpha_CA_prokaryotic_like"/>
    <property type="match status" value="1"/>
</dbReference>
<evidence type="ECO:0000256" key="3">
    <source>
        <dbReference type="ARBA" id="ARBA00022723"/>
    </source>
</evidence>
<feature type="domain" description="Alpha-carbonic anhydrase" evidence="8">
    <location>
        <begin position="40"/>
        <end position="319"/>
    </location>
</feature>
<dbReference type="PANTHER" id="PTHR18952">
    <property type="entry name" value="CARBONIC ANHYDRASE"/>
    <property type="match status" value="1"/>
</dbReference>
<organism evidence="9 10">
    <name type="scientific">Elliptochloris bilobata</name>
    <dbReference type="NCBI Taxonomy" id="381761"/>
    <lineage>
        <taxon>Eukaryota</taxon>
        <taxon>Viridiplantae</taxon>
        <taxon>Chlorophyta</taxon>
        <taxon>core chlorophytes</taxon>
        <taxon>Trebouxiophyceae</taxon>
        <taxon>Trebouxiophyceae incertae sedis</taxon>
        <taxon>Elliptochloris clade</taxon>
        <taxon>Elliptochloris</taxon>
    </lineage>
</organism>
<reference evidence="9 10" key="1">
    <citation type="journal article" date="2024" name="Nat. Commun.">
        <title>Phylogenomics reveals the evolutionary origins of lichenization in chlorophyte algae.</title>
        <authorList>
            <person name="Puginier C."/>
            <person name="Libourel C."/>
            <person name="Otte J."/>
            <person name="Skaloud P."/>
            <person name="Haon M."/>
            <person name="Grisel S."/>
            <person name="Petersen M."/>
            <person name="Berrin J.G."/>
            <person name="Delaux P.M."/>
            <person name="Dal Grande F."/>
            <person name="Keller J."/>
        </authorList>
    </citation>
    <scope>NUCLEOTIDE SEQUENCE [LARGE SCALE GENOMIC DNA]</scope>
    <source>
        <strain evidence="9 10">SAG 245.80</strain>
    </source>
</reference>
<evidence type="ECO:0000256" key="1">
    <source>
        <dbReference type="ARBA" id="ARBA00010718"/>
    </source>
</evidence>
<keyword evidence="10" id="KW-1185">Reference proteome</keyword>
<feature type="signal peptide" evidence="7">
    <location>
        <begin position="1"/>
        <end position="20"/>
    </location>
</feature>
<proteinExistence type="inferred from homology"/>
<keyword evidence="5" id="KW-0456">Lyase</keyword>
<keyword evidence="3" id="KW-0479">Metal-binding</keyword>
<dbReference type="InterPro" id="IPR041891">
    <property type="entry name" value="Alpha_CA_prokaryot-like"/>
</dbReference>
<dbReference type="Gene3D" id="3.10.200.10">
    <property type="entry name" value="Alpha carbonic anhydrase"/>
    <property type="match status" value="1"/>
</dbReference>
<dbReference type="SMART" id="SM01057">
    <property type="entry name" value="Carb_anhydrase"/>
    <property type="match status" value="1"/>
</dbReference>
<name>A0AAW1RDQ9_9CHLO</name>
<dbReference type="InterPro" id="IPR001148">
    <property type="entry name" value="CA_dom"/>
</dbReference>
<dbReference type="AlphaFoldDB" id="A0AAW1RDQ9"/>
<dbReference type="GO" id="GO:0008270">
    <property type="term" value="F:zinc ion binding"/>
    <property type="evidence" value="ECO:0007669"/>
    <property type="project" value="InterPro"/>
</dbReference>
<dbReference type="GO" id="GO:0004089">
    <property type="term" value="F:carbonate dehydratase activity"/>
    <property type="evidence" value="ECO:0007669"/>
    <property type="project" value="UniProtKB-EC"/>
</dbReference>
<gene>
    <name evidence="9" type="ORF">WJX81_003018</name>
</gene>
<dbReference type="InterPro" id="IPR023561">
    <property type="entry name" value="Carbonic_anhydrase_a-class"/>
</dbReference>
<evidence type="ECO:0000256" key="2">
    <source>
        <dbReference type="ARBA" id="ARBA00012925"/>
    </source>
</evidence>
<keyword evidence="7" id="KW-0732">Signal</keyword>
<dbReference type="EC" id="4.2.1.1" evidence="2"/>
<evidence type="ECO:0000256" key="6">
    <source>
        <dbReference type="ARBA" id="ARBA00048348"/>
    </source>
</evidence>
<dbReference type="EMBL" id="JALJOU010000046">
    <property type="protein sequence ID" value="KAK9831416.1"/>
    <property type="molecule type" value="Genomic_DNA"/>
</dbReference>
<comment type="similarity">
    <text evidence="1">Belongs to the alpha-carbonic anhydrase family.</text>
</comment>
<dbReference type="SUPFAM" id="SSF51069">
    <property type="entry name" value="Carbonic anhydrase"/>
    <property type="match status" value="1"/>
</dbReference>
<dbReference type="Pfam" id="PF00194">
    <property type="entry name" value="Carb_anhydrase"/>
    <property type="match status" value="1"/>
</dbReference>
<keyword evidence="4" id="KW-0862">Zinc</keyword>